<dbReference type="GO" id="GO:0030288">
    <property type="term" value="C:outer membrane-bounded periplasmic space"/>
    <property type="evidence" value="ECO:0007669"/>
    <property type="project" value="UniProtKB-ARBA"/>
</dbReference>
<keyword evidence="5" id="KW-0653">Protein transport</keyword>
<dbReference type="KEGG" id="vil:CFK37_07345"/>
<dbReference type="CDD" id="cd08504">
    <property type="entry name" value="PBP2_OppA"/>
    <property type="match status" value="1"/>
</dbReference>
<feature type="domain" description="Solute-binding protein family 5" evidence="10">
    <location>
        <begin position="96"/>
        <end position="483"/>
    </location>
</feature>
<evidence type="ECO:0000256" key="7">
    <source>
        <dbReference type="ARBA" id="ARBA00023288"/>
    </source>
</evidence>
<dbReference type="PIRSF" id="PIRSF002741">
    <property type="entry name" value="MppA"/>
    <property type="match status" value="1"/>
</dbReference>
<gene>
    <name evidence="11" type="ORF">CFK37_07345</name>
</gene>
<feature type="compositionally biased region" description="Basic and acidic residues" evidence="8">
    <location>
        <begin position="28"/>
        <end position="47"/>
    </location>
</feature>
<evidence type="ECO:0000256" key="5">
    <source>
        <dbReference type="ARBA" id="ARBA00022856"/>
    </source>
</evidence>
<comment type="subcellular location">
    <subcellularLocation>
        <location evidence="1">Cell membrane</location>
        <topology evidence="1">Lipid-anchor</topology>
    </subcellularLocation>
</comment>
<evidence type="ECO:0000256" key="9">
    <source>
        <dbReference type="SAM" id="SignalP"/>
    </source>
</evidence>
<evidence type="ECO:0000259" key="10">
    <source>
        <dbReference type="Pfam" id="PF00496"/>
    </source>
</evidence>
<feature type="region of interest" description="Disordered" evidence="8">
    <location>
        <begin position="26"/>
        <end position="49"/>
    </location>
</feature>
<accession>A0A220U224</accession>
<dbReference type="InterPro" id="IPR023765">
    <property type="entry name" value="SBP_5_CS"/>
</dbReference>
<keyword evidence="5" id="KW-0571">Peptide transport</keyword>
<evidence type="ECO:0000256" key="1">
    <source>
        <dbReference type="ARBA" id="ARBA00004193"/>
    </source>
</evidence>
<dbReference type="EMBL" id="CP022315">
    <property type="protein sequence ID" value="ASK61986.1"/>
    <property type="molecule type" value="Genomic_DNA"/>
</dbReference>
<dbReference type="RefSeq" id="WP_089061246.1">
    <property type="nucleotide sequence ID" value="NZ_CP022315.1"/>
</dbReference>
<dbReference type="Gene3D" id="3.40.190.10">
    <property type="entry name" value="Periplasmic binding protein-like II"/>
    <property type="match status" value="1"/>
</dbReference>
<dbReference type="PANTHER" id="PTHR30290">
    <property type="entry name" value="PERIPLASMIC BINDING COMPONENT OF ABC TRANSPORTER"/>
    <property type="match status" value="1"/>
</dbReference>
<protein>
    <submittedName>
        <fullName evidence="11">Peptide ABC transporter substrate-binding protein</fullName>
    </submittedName>
</protein>
<dbReference type="SUPFAM" id="SSF53850">
    <property type="entry name" value="Periplasmic binding protein-like II"/>
    <property type="match status" value="1"/>
</dbReference>
<dbReference type="InterPro" id="IPR039424">
    <property type="entry name" value="SBP_5"/>
</dbReference>
<evidence type="ECO:0000313" key="11">
    <source>
        <dbReference type="EMBL" id="ASK61986.1"/>
    </source>
</evidence>
<feature type="chain" id="PRO_5039104219" evidence="9">
    <location>
        <begin position="23"/>
        <end position="566"/>
    </location>
</feature>
<keyword evidence="6" id="KW-0564">Palmitate</keyword>
<comment type="similarity">
    <text evidence="2">Belongs to the bacterial solute-binding protein 5 family.</text>
</comment>
<dbReference type="FunFam" id="3.10.105.10:FF:000001">
    <property type="entry name" value="Oligopeptide ABC transporter, oligopeptide-binding protein"/>
    <property type="match status" value="1"/>
</dbReference>
<keyword evidence="12" id="KW-1185">Reference proteome</keyword>
<dbReference type="FunFam" id="3.90.76.10:FF:000001">
    <property type="entry name" value="Oligopeptide ABC transporter substrate-binding protein"/>
    <property type="match status" value="1"/>
</dbReference>
<keyword evidence="3" id="KW-0813">Transport</keyword>
<evidence type="ECO:0000256" key="3">
    <source>
        <dbReference type="ARBA" id="ARBA00022448"/>
    </source>
</evidence>
<dbReference type="GO" id="GO:0015833">
    <property type="term" value="P:peptide transport"/>
    <property type="evidence" value="ECO:0007669"/>
    <property type="project" value="UniProtKB-KW"/>
</dbReference>
<organism evidence="11 12">
    <name type="scientific">Virgibacillus phasianinus</name>
    <dbReference type="NCBI Taxonomy" id="2017483"/>
    <lineage>
        <taxon>Bacteria</taxon>
        <taxon>Bacillati</taxon>
        <taxon>Bacillota</taxon>
        <taxon>Bacilli</taxon>
        <taxon>Bacillales</taxon>
        <taxon>Bacillaceae</taxon>
        <taxon>Virgibacillus</taxon>
    </lineage>
</organism>
<dbReference type="Proteomes" id="UP000198312">
    <property type="component" value="Chromosome"/>
</dbReference>
<keyword evidence="4 9" id="KW-0732">Signal</keyword>
<name>A0A220U224_9BACI</name>
<dbReference type="InterPro" id="IPR000914">
    <property type="entry name" value="SBP_5_dom"/>
</dbReference>
<dbReference type="Pfam" id="PF00496">
    <property type="entry name" value="SBP_bac_5"/>
    <property type="match status" value="1"/>
</dbReference>
<dbReference type="GO" id="GO:0043190">
    <property type="term" value="C:ATP-binding cassette (ABC) transporter complex"/>
    <property type="evidence" value="ECO:0007669"/>
    <property type="project" value="InterPro"/>
</dbReference>
<dbReference type="InterPro" id="IPR030678">
    <property type="entry name" value="Peptide/Ni-bd"/>
</dbReference>
<reference evidence="11 12" key="1">
    <citation type="submission" date="2017-07" db="EMBL/GenBank/DDBJ databases">
        <title>Virgibacillus sp. LM2416.</title>
        <authorList>
            <person name="Tak E.J."/>
            <person name="Bae J.-W."/>
        </authorList>
    </citation>
    <scope>NUCLEOTIDE SEQUENCE [LARGE SCALE GENOMIC DNA]</scope>
    <source>
        <strain evidence="11 12">LM2416</strain>
    </source>
</reference>
<feature type="signal peptide" evidence="9">
    <location>
        <begin position="1"/>
        <end position="22"/>
    </location>
</feature>
<dbReference type="Gene3D" id="3.90.76.10">
    <property type="entry name" value="Dipeptide-binding Protein, Domain 1"/>
    <property type="match status" value="1"/>
</dbReference>
<evidence type="ECO:0000256" key="8">
    <source>
        <dbReference type="SAM" id="MobiDB-lite"/>
    </source>
</evidence>
<evidence type="ECO:0000256" key="4">
    <source>
        <dbReference type="ARBA" id="ARBA00022729"/>
    </source>
</evidence>
<dbReference type="PANTHER" id="PTHR30290:SF10">
    <property type="entry name" value="PERIPLASMIC OLIGOPEPTIDE-BINDING PROTEIN-RELATED"/>
    <property type="match status" value="1"/>
</dbReference>
<evidence type="ECO:0000313" key="12">
    <source>
        <dbReference type="Proteomes" id="UP000198312"/>
    </source>
</evidence>
<sequence>MKLSKFSLLLALGLLLSVFMVACSSGDESSKDSGGDSDKGTEEKAAAEGEDVEQVLNLLESDTIPTMDVSMATDEIAFIYLGNTMEGLYRLGEDAKMTPGIAKDHTVSDDGLTWTFNLREDAKWSNGDPVTANDFVYAWQRAVDPKTGSEYGPYMMGGVIKNATKVNEGEMPVEKLGVKAKDDYTLVVTLEKPTPYFESLTAFGTFYPLNQKFVEAQGDKYATSSDTLLSNGPFVIKDWKSTSTSWNLVKNDKYWDAEAVNLNKLTFNVVKDPQVGVDLYEKGKVHRAGISSDLVDKYSSHDDFTITPEASLFYLKFNQTTSDALANVNIRKALSMSINKQALVDEVINNGSVVSNGFVPANFSFHPETGEDFREINGDLVTYDKEKAKELWEKGLKEIGKDKVSLEFLGGDGETTKIMNEYLANQMQSNLPGLDITLVQVPFEQRLEKDTNMDYQIQFSGWGPDYLDPYTWLNLWLTDGGNNKMGYSNPEYDKLVQSTVNELALEPVKRYEAFLEAEKILAEDAAVAPLYQSARAQLISPQYQGVINNPMGATYDYKWASVGAAE</sequence>
<dbReference type="OrthoDB" id="9801912at2"/>
<dbReference type="PROSITE" id="PS51257">
    <property type="entry name" value="PROKAR_LIPOPROTEIN"/>
    <property type="match status" value="1"/>
</dbReference>
<dbReference type="PROSITE" id="PS01040">
    <property type="entry name" value="SBP_BACTERIAL_5"/>
    <property type="match status" value="1"/>
</dbReference>
<dbReference type="Gene3D" id="3.10.105.10">
    <property type="entry name" value="Dipeptide-binding Protein, Domain 3"/>
    <property type="match status" value="1"/>
</dbReference>
<evidence type="ECO:0000256" key="2">
    <source>
        <dbReference type="ARBA" id="ARBA00005695"/>
    </source>
</evidence>
<keyword evidence="7" id="KW-0449">Lipoprotein</keyword>
<dbReference type="AlphaFoldDB" id="A0A220U224"/>
<evidence type="ECO:0000256" key="6">
    <source>
        <dbReference type="ARBA" id="ARBA00023139"/>
    </source>
</evidence>
<dbReference type="GO" id="GO:1904680">
    <property type="term" value="F:peptide transmembrane transporter activity"/>
    <property type="evidence" value="ECO:0007669"/>
    <property type="project" value="TreeGrafter"/>
</dbReference>
<proteinExistence type="inferred from homology"/>